<dbReference type="KEGG" id="ovi:T265_05965"/>
<sequence>MTTSISSITEDVDPVASIQLFQKYEGQNGMGSEAEKVGRETLPQGENTFLSYNLEEDVLKDERRIRERIMARQFFTEFLQQETFLGLKRITT</sequence>
<name>A0A074ZTW4_OPIVI</name>
<dbReference type="EMBL" id="KL596737">
    <property type="protein sequence ID" value="KER26830.1"/>
    <property type="molecule type" value="Genomic_DNA"/>
</dbReference>
<reference evidence="1 2" key="1">
    <citation type="submission" date="2013-11" db="EMBL/GenBank/DDBJ databases">
        <title>Opisthorchis viverrini - life in the bile duct.</title>
        <authorList>
            <person name="Young N.D."/>
            <person name="Nagarajan N."/>
            <person name="Lin S.J."/>
            <person name="Korhonen P.K."/>
            <person name="Jex A.R."/>
            <person name="Hall R.S."/>
            <person name="Safavi-Hemami H."/>
            <person name="Kaewkong W."/>
            <person name="Bertrand D."/>
            <person name="Gao S."/>
            <person name="Seet Q."/>
            <person name="Wongkham S."/>
            <person name="Teh B.T."/>
            <person name="Wongkham C."/>
            <person name="Intapan P.M."/>
            <person name="Maleewong W."/>
            <person name="Yang X."/>
            <person name="Hu M."/>
            <person name="Wang Z."/>
            <person name="Hofmann A."/>
            <person name="Sternberg P.W."/>
            <person name="Tan P."/>
            <person name="Wang J."/>
            <person name="Gasser R.B."/>
        </authorList>
    </citation>
    <scope>NUCLEOTIDE SEQUENCE [LARGE SCALE GENOMIC DNA]</scope>
</reference>
<dbReference type="GeneID" id="20320147"/>
<dbReference type="AlphaFoldDB" id="A0A074ZTW4"/>
<proteinExistence type="predicted"/>
<gene>
    <name evidence="1" type="ORF">T265_05965</name>
</gene>
<evidence type="ECO:0000313" key="1">
    <source>
        <dbReference type="EMBL" id="KER26830.1"/>
    </source>
</evidence>
<keyword evidence="2" id="KW-1185">Reference proteome</keyword>
<accession>A0A074ZTW4</accession>
<dbReference type="CTD" id="20320147"/>
<protein>
    <submittedName>
        <fullName evidence="1">Uncharacterized protein</fullName>
    </submittedName>
</protein>
<dbReference type="Proteomes" id="UP000054324">
    <property type="component" value="Unassembled WGS sequence"/>
</dbReference>
<evidence type="ECO:0000313" key="2">
    <source>
        <dbReference type="Proteomes" id="UP000054324"/>
    </source>
</evidence>
<organism evidence="1 2">
    <name type="scientific">Opisthorchis viverrini</name>
    <name type="common">Southeast Asian liver fluke</name>
    <dbReference type="NCBI Taxonomy" id="6198"/>
    <lineage>
        <taxon>Eukaryota</taxon>
        <taxon>Metazoa</taxon>
        <taxon>Spiralia</taxon>
        <taxon>Lophotrochozoa</taxon>
        <taxon>Platyhelminthes</taxon>
        <taxon>Trematoda</taxon>
        <taxon>Digenea</taxon>
        <taxon>Opisthorchiida</taxon>
        <taxon>Opisthorchiata</taxon>
        <taxon>Opisthorchiidae</taxon>
        <taxon>Opisthorchis</taxon>
    </lineage>
</organism>
<dbReference type="RefSeq" id="XP_009169381.1">
    <property type="nucleotide sequence ID" value="XM_009171117.1"/>
</dbReference>